<dbReference type="Gene3D" id="1.10.443.10">
    <property type="entry name" value="Intergrase catalytic core"/>
    <property type="match status" value="1"/>
</dbReference>
<keyword evidence="8" id="KW-1185">Reference proteome</keyword>
<comment type="similarity">
    <text evidence="1">Belongs to the 'phage' integrase family.</text>
</comment>
<evidence type="ECO:0000256" key="1">
    <source>
        <dbReference type="ARBA" id="ARBA00008857"/>
    </source>
</evidence>
<dbReference type="SUPFAM" id="SSF56349">
    <property type="entry name" value="DNA breaking-rejoining enzymes"/>
    <property type="match status" value="1"/>
</dbReference>
<dbReference type="PATRIC" id="fig|1125717.3.peg.1882"/>
<dbReference type="PROSITE" id="PS51900">
    <property type="entry name" value="CB"/>
    <property type="match status" value="1"/>
</dbReference>
<feature type="domain" description="Core-binding (CB)" evidence="6">
    <location>
        <begin position="8"/>
        <end position="87"/>
    </location>
</feature>
<gene>
    <name evidence="7" type="ORF">HMPREF1317_0284</name>
</gene>
<protein>
    <submittedName>
        <fullName evidence="7">Site-specific recombinase, phage integrase family</fullName>
    </submittedName>
</protein>
<dbReference type="AlphaFoldDB" id="J0MNM9"/>
<evidence type="ECO:0000259" key="6">
    <source>
        <dbReference type="PROSITE" id="PS51900"/>
    </source>
</evidence>
<evidence type="ECO:0000256" key="3">
    <source>
        <dbReference type="ARBA" id="ARBA00023172"/>
    </source>
</evidence>
<dbReference type="RefSeq" id="WP_005872653.1">
    <property type="nucleotide sequence ID" value="NZ_AKFS01000299.1"/>
</dbReference>
<feature type="domain" description="Tyr recombinase" evidence="5">
    <location>
        <begin position="108"/>
        <end position="272"/>
    </location>
</feature>
<dbReference type="CDD" id="cd00397">
    <property type="entry name" value="DNA_BRE_C"/>
    <property type="match status" value="1"/>
</dbReference>
<evidence type="ECO:0000256" key="2">
    <source>
        <dbReference type="ARBA" id="ARBA00023125"/>
    </source>
</evidence>
<dbReference type="GO" id="GO:0015074">
    <property type="term" value="P:DNA integration"/>
    <property type="evidence" value="ECO:0007669"/>
    <property type="project" value="InterPro"/>
</dbReference>
<sequence>MKRYAVPPAWAEAIEEWERALRAAGRSAQTIETRTEHLRRCARQAGATAPGTLSSARLVRWAGSRTWARESRRSMYASLRGFYRWAVETGRAIDDPTEALPSVAAGPAVPRPVSEGDYRRALAVADPRGRVILRLAAEAGLRRAEIAQVGRRDLVSDLGGWTLVVHGKGQRDRLVPLTDSLAREARARIGAGTWLLPSPRGGHLTARHVGKIASRALPGGATLHMLRHRFATVVHTSTRDLIVTQRLLGHMSVATTQRYVAVQDDALRAGVGAAAI</sequence>
<comment type="caution">
    <text evidence="7">The sequence shown here is derived from an EMBL/GenBank/DDBJ whole genome shotgun (WGS) entry which is preliminary data.</text>
</comment>
<dbReference type="Pfam" id="PF00589">
    <property type="entry name" value="Phage_integrase"/>
    <property type="match status" value="1"/>
</dbReference>
<dbReference type="PANTHER" id="PTHR30349">
    <property type="entry name" value="PHAGE INTEGRASE-RELATED"/>
    <property type="match status" value="1"/>
</dbReference>
<keyword evidence="3" id="KW-0233">DNA recombination</keyword>
<proteinExistence type="inferred from homology"/>
<accession>J0MNM9</accession>
<dbReference type="InterPro" id="IPR011010">
    <property type="entry name" value="DNA_brk_join_enz"/>
</dbReference>
<dbReference type="Gene3D" id="1.10.150.130">
    <property type="match status" value="1"/>
</dbReference>
<dbReference type="InterPro" id="IPR013762">
    <property type="entry name" value="Integrase-like_cat_sf"/>
</dbReference>
<dbReference type="Proteomes" id="UP000004578">
    <property type="component" value="Unassembled WGS sequence"/>
</dbReference>
<dbReference type="EMBL" id="AKFS01000299">
    <property type="protein sequence ID" value="EJF35839.1"/>
    <property type="molecule type" value="Genomic_DNA"/>
</dbReference>
<evidence type="ECO:0000313" key="7">
    <source>
        <dbReference type="EMBL" id="EJF35839.1"/>
    </source>
</evidence>
<dbReference type="PROSITE" id="PS51898">
    <property type="entry name" value="TYR_RECOMBINASE"/>
    <property type="match status" value="1"/>
</dbReference>
<dbReference type="InterPro" id="IPR050090">
    <property type="entry name" value="Tyrosine_recombinase_XerCD"/>
</dbReference>
<dbReference type="GO" id="GO:0003677">
    <property type="term" value="F:DNA binding"/>
    <property type="evidence" value="ECO:0007669"/>
    <property type="project" value="UniProtKB-UniRule"/>
</dbReference>
<dbReference type="InterPro" id="IPR002104">
    <property type="entry name" value="Integrase_catalytic"/>
</dbReference>
<dbReference type="GO" id="GO:0006310">
    <property type="term" value="P:DNA recombination"/>
    <property type="evidence" value="ECO:0007669"/>
    <property type="project" value="UniProtKB-KW"/>
</dbReference>
<dbReference type="PANTHER" id="PTHR30349:SF64">
    <property type="entry name" value="PROPHAGE INTEGRASE INTD-RELATED"/>
    <property type="match status" value="1"/>
</dbReference>
<evidence type="ECO:0000259" key="5">
    <source>
        <dbReference type="PROSITE" id="PS51898"/>
    </source>
</evidence>
<organism evidence="7 8">
    <name type="scientific">Schaalia georgiae F0490</name>
    <dbReference type="NCBI Taxonomy" id="1125717"/>
    <lineage>
        <taxon>Bacteria</taxon>
        <taxon>Bacillati</taxon>
        <taxon>Actinomycetota</taxon>
        <taxon>Actinomycetes</taxon>
        <taxon>Actinomycetales</taxon>
        <taxon>Actinomycetaceae</taxon>
        <taxon>Schaalia</taxon>
    </lineage>
</organism>
<keyword evidence="2 4" id="KW-0238">DNA-binding</keyword>
<evidence type="ECO:0000313" key="8">
    <source>
        <dbReference type="Proteomes" id="UP000004578"/>
    </source>
</evidence>
<dbReference type="InterPro" id="IPR010998">
    <property type="entry name" value="Integrase_recombinase_N"/>
</dbReference>
<name>J0MNM9_9ACTO</name>
<dbReference type="InterPro" id="IPR044068">
    <property type="entry name" value="CB"/>
</dbReference>
<evidence type="ECO:0000256" key="4">
    <source>
        <dbReference type="PROSITE-ProRule" id="PRU01248"/>
    </source>
</evidence>
<reference evidence="7 8" key="1">
    <citation type="submission" date="2012-05" db="EMBL/GenBank/DDBJ databases">
        <authorList>
            <person name="Harkins D.M."/>
            <person name="Madupu R."/>
            <person name="Durkin A.S."/>
            <person name="Torralba M."/>
            <person name="Methe B."/>
            <person name="Sutton G.G."/>
            <person name="Nelson K.E."/>
        </authorList>
    </citation>
    <scope>NUCLEOTIDE SEQUENCE [LARGE SCALE GENOMIC DNA]</scope>
    <source>
        <strain evidence="7 8">F0490</strain>
    </source>
</reference>